<dbReference type="InterPro" id="IPR000873">
    <property type="entry name" value="AMP-dep_synth/lig_dom"/>
</dbReference>
<dbReference type="STRING" id="62062.ENSHHUP00000053772"/>
<reference evidence="12" key="2">
    <citation type="submission" date="2025-08" db="UniProtKB">
        <authorList>
            <consortium name="Ensembl"/>
        </authorList>
    </citation>
    <scope>IDENTIFICATION</scope>
</reference>
<dbReference type="InterPro" id="IPR025110">
    <property type="entry name" value="AMP-bd_C"/>
</dbReference>
<evidence type="ECO:0000259" key="10">
    <source>
        <dbReference type="Pfam" id="PF00501"/>
    </source>
</evidence>
<dbReference type="SUPFAM" id="SSF56801">
    <property type="entry name" value="Acetyl-CoA synthetase-like"/>
    <property type="match status" value="1"/>
</dbReference>
<feature type="domain" description="AMP-dependent synthetase/ligase" evidence="10">
    <location>
        <begin position="165"/>
        <end position="256"/>
    </location>
</feature>
<evidence type="ECO:0000256" key="3">
    <source>
        <dbReference type="ARBA" id="ARBA00023098"/>
    </source>
</evidence>
<dbReference type="EC" id="6.2.1.2" evidence="5"/>
<keyword evidence="9" id="KW-1133">Transmembrane helix</keyword>
<evidence type="ECO:0000313" key="13">
    <source>
        <dbReference type="Proteomes" id="UP000314982"/>
    </source>
</evidence>
<comment type="catalytic activity">
    <reaction evidence="7">
        <text>octanoate + ATP + CoA = octanoyl-CoA + AMP + diphosphate</text>
        <dbReference type="Rhea" id="RHEA:33631"/>
        <dbReference type="ChEBI" id="CHEBI:25646"/>
        <dbReference type="ChEBI" id="CHEBI:30616"/>
        <dbReference type="ChEBI" id="CHEBI:33019"/>
        <dbReference type="ChEBI" id="CHEBI:57287"/>
        <dbReference type="ChEBI" id="CHEBI:57386"/>
        <dbReference type="ChEBI" id="CHEBI:456215"/>
    </reaction>
</comment>
<dbReference type="Pfam" id="PF13193">
    <property type="entry name" value="AMP-binding_C"/>
    <property type="match status" value="1"/>
</dbReference>
<feature type="transmembrane region" description="Helical" evidence="9">
    <location>
        <begin position="118"/>
        <end position="149"/>
    </location>
</feature>
<dbReference type="GO" id="GO:0006631">
    <property type="term" value="P:fatty acid metabolic process"/>
    <property type="evidence" value="ECO:0007669"/>
    <property type="project" value="TreeGrafter"/>
</dbReference>
<feature type="domain" description="AMP-binding enzyme C-terminal" evidence="11">
    <location>
        <begin position="307"/>
        <end position="382"/>
    </location>
</feature>
<name>A0A4W5NRW8_9TELE</name>
<dbReference type="GeneTree" id="ENSGT00940000156830"/>
<dbReference type="AlphaFoldDB" id="A0A4W5NRW8"/>
<comment type="function">
    <text evidence="4">Acyl-CoA synthases catalyze the initial reaction in fatty acid metabolism, by forming a thioester with CoA. Has some preference toward medium-chain substrates. Plays a role in adipocyte differentiation.</text>
</comment>
<dbReference type="Pfam" id="PF00501">
    <property type="entry name" value="AMP-binding"/>
    <property type="match status" value="2"/>
</dbReference>
<accession>A0A4W5NRW8</accession>
<keyword evidence="13" id="KW-1185">Reference proteome</keyword>
<feature type="domain" description="AMP-dependent synthetase/ligase" evidence="10">
    <location>
        <begin position="60"/>
        <end position="116"/>
    </location>
</feature>
<dbReference type="Proteomes" id="UP000314982">
    <property type="component" value="Unassembled WGS sequence"/>
</dbReference>
<dbReference type="InterPro" id="IPR020845">
    <property type="entry name" value="AMP-binding_CS"/>
</dbReference>
<reference evidence="13" key="1">
    <citation type="submission" date="2018-06" db="EMBL/GenBank/DDBJ databases">
        <title>Genome assembly of Danube salmon.</title>
        <authorList>
            <person name="Macqueen D.J."/>
            <person name="Gundappa M.K."/>
        </authorList>
    </citation>
    <scope>NUCLEOTIDE SEQUENCE [LARGE SCALE GENOMIC DNA]</scope>
</reference>
<dbReference type="GO" id="GO:0031956">
    <property type="term" value="F:medium-chain fatty acid-CoA ligase activity"/>
    <property type="evidence" value="ECO:0007669"/>
    <property type="project" value="UniProtKB-EC"/>
</dbReference>
<dbReference type="PANTHER" id="PTHR43201">
    <property type="entry name" value="ACYL-COA SYNTHETASE"/>
    <property type="match status" value="1"/>
</dbReference>
<keyword evidence="2" id="KW-0436">Ligase</keyword>
<protein>
    <recommendedName>
        <fullName evidence="6">Medium-chain acyl-CoA ligase ACSF2, mitochondrial</fullName>
        <ecNumber evidence="5">6.2.1.2</ecNumber>
    </recommendedName>
</protein>
<evidence type="ECO:0000256" key="4">
    <source>
        <dbReference type="ARBA" id="ARBA00037247"/>
    </source>
</evidence>
<keyword evidence="3" id="KW-0443">Lipid metabolism</keyword>
<proteinExistence type="inferred from homology"/>
<evidence type="ECO:0000256" key="7">
    <source>
        <dbReference type="ARBA" id="ARBA00047319"/>
    </source>
</evidence>
<comment type="similarity">
    <text evidence="1">Belongs to the ATP-dependent AMP-binding enzyme family.</text>
</comment>
<keyword evidence="9" id="KW-0472">Membrane</keyword>
<evidence type="ECO:0000259" key="11">
    <source>
        <dbReference type="Pfam" id="PF13193"/>
    </source>
</evidence>
<dbReference type="PROSITE" id="PS00455">
    <property type="entry name" value="AMP_BINDING"/>
    <property type="match status" value="1"/>
</dbReference>
<dbReference type="Gene3D" id="3.30.300.30">
    <property type="match status" value="1"/>
</dbReference>
<dbReference type="Gene3D" id="3.40.50.12780">
    <property type="entry name" value="N-terminal domain of ligase-like"/>
    <property type="match status" value="2"/>
</dbReference>
<evidence type="ECO:0000313" key="12">
    <source>
        <dbReference type="Ensembl" id="ENSHHUP00000053772.1"/>
    </source>
</evidence>
<dbReference type="FunFam" id="3.30.300.30:FF:000008">
    <property type="entry name" value="2,3-dihydroxybenzoate-AMP ligase"/>
    <property type="match status" value="1"/>
</dbReference>
<sequence>MEPHYLCMMTDRDSGGPIEGCYCNVPVIVLLLPDLCMVIVTDSRQTGTVHVEDVMQAGSRQHHQELQDLQTKLSFDDPINIQFTSGTTGSPKGATLSHHNIVNNSYFVGLRLGYNWRVILVCLMSTGLYGTTVLVSLMSTGLFIVIVFVPRKGGCDFCCCVPGFMSGSLCPPEVMRKLKADMNVNDMIVSYGTTENSPVTFLGFPRDNEELKTETVGCILNHTEAKVVDVSSGEVVPLGDPGELLIRAYSVMLGYWEDPDKTSEAITKDHWYRTGDIASLDRFGYCRIVGRIKDMIIRGGENIYPAEIEKFLHTHPNVQEAQVIGVRDERMGEQVCACIRLKEGQDCSREEIRDFCKGQISHFKIPHYMVFVDSFPLTGSGKIQKIKLREEMEKKLGL</sequence>
<organism evidence="12 13">
    <name type="scientific">Hucho hucho</name>
    <name type="common">huchen</name>
    <dbReference type="NCBI Taxonomy" id="62062"/>
    <lineage>
        <taxon>Eukaryota</taxon>
        <taxon>Metazoa</taxon>
        <taxon>Chordata</taxon>
        <taxon>Craniata</taxon>
        <taxon>Vertebrata</taxon>
        <taxon>Euteleostomi</taxon>
        <taxon>Actinopterygii</taxon>
        <taxon>Neopterygii</taxon>
        <taxon>Teleostei</taxon>
        <taxon>Protacanthopterygii</taxon>
        <taxon>Salmoniformes</taxon>
        <taxon>Salmonidae</taxon>
        <taxon>Salmoninae</taxon>
        <taxon>Hucho</taxon>
    </lineage>
</organism>
<dbReference type="InterPro" id="IPR045851">
    <property type="entry name" value="AMP-bd_C_sf"/>
</dbReference>
<dbReference type="InterPro" id="IPR042099">
    <property type="entry name" value="ANL_N_sf"/>
</dbReference>
<evidence type="ECO:0000256" key="5">
    <source>
        <dbReference type="ARBA" id="ARBA00039009"/>
    </source>
</evidence>
<evidence type="ECO:0000256" key="9">
    <source>
        <dbReference type="SAM" id="Phobius"/>
    </source>
</evidence>
<evidence type="ECO:0000256" key="1">
    <source>
        <dbReference type="ARBA" id="ARBA00006432"/>
    </source>
</evidence>
<evidence type="ECO:0000256" key="8">
    <source>
        <dbReference type="ARBA" id="ARBA00048277"/>
    </source>
</evidence>
<keyword evidence="9" id="KW-0812">Transmembrane</keyword>
<dbReference type="PANTHER" id="PTHR43201:SF5">
    <property type="entry name" value="MEDIUM-CHAIN ACYL-COA LIGASE ACSF2, MITOCHONDRIAL"/>
    <property type="match status" value="1"/>
</dbReference>
<evidence type="ECO:0000256" key="6">
    <source>
        <dbReference type="ARBA" id="ARBA00039638"/>
    </source>
</evidence>
<evidence type="ECO:0000256" key="2">
    <source>
        <dbReference type="ARBA" id="ARBA00022598"/>
    </source>
</evidence>
<comment type="catalytic activity">
    <reaction evidence="8">
        <text>a medium-chain fatty acid + ATP + CoA = a medium-chain fatty acyl-CoA + AMP + diphosphate</text>
        <dbReference type="Rhea" id="RHEA:48340"/>
        <dbReference type="ChEBI" id="CHEBI:30616"/>
        <dbReference type="ChEBI" id="CHEBI:33019"/>
        <dbReference type="ChEBI" id="CHEBI:57287"/>
        <dbReference type="ChEBI" id="CHEBI:59558"/>
        <dbReference type="ChEBI" id="CHEBI:90546"/>
        <dbReference type="ChEBI" id="CHEBI:456215"/>
        <dbReference type="EC" id="6.2.1.2"/>
    </reaction>
</comment>
<reference evidence="12" key="3">
    <citation type="submission" date="2025-09" db="UniProtKB">
        <authorList>
            <consortium name="Ensembl"/>
        </authorList>
    </citation>
    <scope>IDENTIFICATION</scope>
</reference>
<dbReference type="Ensembl" id="ENSHHUT00000055647.1">
    <property type="protein sequence ID" value="ENSHHUP00000053772.1"/>
    <property type="gene ID" value="ENSHHUG00000032278.1"/>
</dbReference>